<feature type="domain" description="Acyl-CoA dehydrogenase/oxidase N-terminal" evidence="8">
    <location>
        <begin position="6"/>
        <end position="115"/>
    </location>
</feature>
<dbReference type="FunFam" id="1.20.140.10:FF:000004">
    <property type="entry name" value="Acyl-CoA dehydrogenase FadE25"/>
    <property type="match status" value="1"/>
</dbReference>
<name>A0A644TAR3_9ZZZZ</name>
<reference evidence="9" key="1">
    <citation type="submission" date="2019-08" db="EMBL/GenBank/DDBJ databases">
        <authorList>
            <person name="Kucharzyk K."/>
            <person name="Murdoch R.W."/>
            <person name="Higgins S."/>
            <person name="Loffler F."/>
        </authorList>
    </citation>
    <scope>NUCLEOTIDE SEQUENCE</scope>
</reference>
<dbReference type="InterPro" id="IPR013786">
    <property type="entry name" value="AcylCoA_DH/ox_N"/>
</dbReference>
<dbReference type="PANTHER" id="PTHR43884:SF12">
    <property type="entry name" value="ISOVALERYL-COA DEHYDROGENASE, MITOCHONDRIAL-RELATED"/>
    <property type="match status" value="1"/>
</dbReference>
<dbReference type="CDD" id="cd01158">
    <property type="entry name" value="SCAD_SBCAD"/>
    <property type="match status" value="1"/>
</dbReference>
<dbReference type="InterPro" id="IPR036250">
    <property type="entry name" value="AcylCo_DH-like_C"/>
</dbReference>
<sequence>MAFILTEEQKLIQALAREFAEKEVEPIAIKVDLDGIYPDETMKKLAQIDLTAIPYPCEYGGGGADYVSYALVIEEISKVCASTGVVLACHTLAQSPILQFGTPEQKAKFLPMLTSYNMLGGFALTEAGAGTDAGAVATTAVLDGDHYVINGTKSWITNGDRAGIVVLMARTGTGEGTKGISAFIVEKSVSPFTVGKHEDKMGVRGSHTTELIFKNCRVPKENLLGKIGEGFKVAMASLDGGRIGIAAQALGIAQACLDESIRYSKERKQFGRPLASNQAIQWMIADMAKDVMASRMLVYNAASLKDNGMPFSMEAAVAKLFCSETAMKHSIKAIQIHGGDGYVRGSKVERLLRDAKITEIYEGTSEVQRMVISANLLR</sequence>
<evidence type="ECO:0000256" key="1">
    <source>
        <dbReference type="ARBA" id="ARBA00001974"/>
    </source>
</evidence>
<evidence type="ECO:0000259" key="7">
    <source>
        <dbReference type="Pfam" id="PF02770"/>
    </source>
</evidence>
<dbReference type="AlphaFoldDB" id="A0A644TAR3"/>
<dbReference type="InterPro" id="IPR009100">
    <property type="entry name" value="AcylCoA_DH/oxidase_NM_dom_sf"/>
</dbReference>
<dbReference type="InterPro" id="IPR037069">
    <property type="entry name" value="AcylCoA_DH/ox_N_sf"/>
</dbReference>
<dbReference type="Pfam" id="PF00441">
    <property type="entry name" value="Acyl-CoA_dh_1"/>
    <property type="match status" value="1"/>
</dbReference>
<evidence type="ECO:0000259" key="8">
    <source>
        <dbReference type="Pfam" id="PF02771"/>
    </source>
</evidence>
<dbReference type="Pfam" id="PF02770">
    <property type="entry name" value="Acyl-CoA_dh_M"/>
    <property type="match status" value="1"/>
</dbReference>
<dbReference type="InterPro" id="IPR009075">
    <property type="entry name" value="AcylCo_DH/oxidase_C"/>
</dbReference>
<organism evidence="9">
    <name type="scientific">bioreactor metagenome</name>
    <dbReference type="NCBI Taxonomy" id="1076179"/>
    <lineage>
        <taxon>unclassified sequences</taxon>
        <taxon>metagenomes</taxon>
        <taxon>ecological metagenomes</taxon>
    </lineage>
</organism>
<feature type="domain" description="Acyl-CoA dehydrogenase/oxidase C-terminal" evidence="6">
    <location>
        <begin position="228"/>
        <end position="376"/>
    </location>
</feature>
<evidence type="ECO:0000256" key="2">
    <source>
        <dbReference type="ARBA" id="ARBA00009347"/>
    </source>
</evidence>
<comment type="caution">
    <text evidence="9">The sequence shown here is derived from an EMBL/GenBank/DDBJ whole genome shotgun (WGS) entry which is preliminary data.</text>
</comment>
<accession>A0A644TAR3</accession>
<evidence type="ECO:0000256" key="4">
    <source>
        <dbReference type="ARBA" id="ARBA00022827"/>
    </source>
</evidence>
<dbReference type="Pfam" id="PF02771">
    <property type="entry name" value="Acyl-CoA_dh_N"/>
    <property type="match status" value="1"/>
</dbReference>
<proteinExistence type="inferred from homology"/>
<evidence type="ECO:0000256" key="3">
    <source>
        <dbReference type="ARBA" id="ARBA00022630"/>
    </source>
</evidence>
<dbReference type="InterPro" id="IPR006091">
    <property type="entry name" value="Acyl-CoA_Oxase/DH_mid-dom"/>
</dbReference>
<comment type="similarity">
    <text evidence="2">Belongs to the acyl-CoA dehydrogenase family.</text>
</comment>
<dbReference type="FunFam" id="2.40.110.10:FF:000001">
    <property type="entry name" value="Acyl-CoA dehydrogenase, mitochondrial"/>
    <property type="match status" value="1"/>
</dbReference>
<protein>
    <submittedName>
        <fullName evidence="9">Acyl-CoA dehydrogenase, short-chain specific</fullName>
        <ecNumber evidence="9">1.3.8.1</ecNumber>
    </submittedName>
</protein>
<comment type="cofactor">
    <cofactor evidence="1">
        <name>FAD</name>
        <dbReference type="ChEBI" id="CHEBI:57692"/>
    </cofactor>
</comment>
<dbReference type="PROSITE" id="PS00072">
    <property type="entry name" value="ACYL_COA_DH_1"/>
    <property type="match status" value="1"/>
</dbReference>
<dbReference type="GO" id="GO:0016937">
    <property type="term" value="F:short-chain fatty acyl-CoA dehydrogenase activity"/>
    <property type="evidence" value="ECO:0007669"/>
    <property type="project" value="UniProtKB-EC"/>
</dbReference>
<dbReference type="EMBL" id="VSSQ01000021">
    <property type="protein sequence ID" value="MPL63567.1"/>
    <property type="molecule type" value="Genomic_DNA"/>
</dbReference>
<dbReference type="InterPro" id="IPR006089">
    <property type="entry name" value="Acyl-CoA_DH_CS"/>
</dbReference>
<keyword evidence="4" id="KW-0274">FAD</keyword>
<dbReference type="Gene3D" id="2.40.110.10">
    <property type="entry name" value="Butyryl-CoA Dehydrogenase, subunit A, domain 2"/>
    <property type="match status" value="1"/>
</dbReference>
<dbReference type="Gene3D" id="1.10.540.10">
    <property type="entry name" value="Acyl-CoA dehydrogenase/oxidase, N-terminal domain"/>
    <property type="match status" value="1"/>
</dbReference>
<evidence type="ECO:0000256" key="5">
    <source>
        <dbReference type="ARBA" id="ARBA00023002"/>
    </source>
</evidence>
<dbReference type="InterPro" id="IPR046373">
    <property type="entry name" value="Acyl-CoA_Oxase/DH_mid-dom_sf"/>
</dbReference>
<dbReference type="SUPFAM" id="SSF56645">
    <property type="entry name" value="Acyl-CoA dehydrogenase NM domain-like"/>
    <property type="match status" value="1"/>
</dbReference>
<evidence type="ECO:0000259" key="6">
    <source>
        <dbReference type="Pfam" id="PF00441"/>
    </source>
</evidence>
<dbReference type="EC" id="1.3.8.1" evidence="9"/>
<evidence type="ECO:0000313" key="9">
    <source>
        <dbReference type="EMBL" id="MPL63567.1"/>
    </source>
</evidence>
<feature type="domain" description="Acyl-CoA oxidase/dehydrogenase middle" evidence="7">
    <location>
        <begin position="121"/>
        <end position="216"/>
    </location>
</feature>
<dbReference type="GO" id="GO:0050660">
    <property type="term" value="F:flavin adenine dinucleotide binding"/>
    <property type="evidence" value="ECO:0007669"/>
    <property type="project" value="InterPro"/>
</dbReference>
<dbReference type="SUPFAM" id="SSF47203">
    <property type="entry name" value="Acyl-CoA dehydrogenase C-terminal domain-like"/>
    <property type="match status" value="1"/>
</dbReference>
<keyword evidence="5 9" id="KW-0560">Oxidoreductase</keyword>
<gene>
    <name evidence="9" type="primary">bcd_3</name>
    <name evidence="9" type="ORF">SDC9_09207</name>
</gene>
<dbReference type="Gene3D" id="1.20.140.10">
    <property type="entry name" value="Butyryl-CoA Dehydrogenase, subunit A, domain 3"/>
    <property type="match status" value="1"/>
</dbReference>
<dbReference type="FunFam" id="1.10.540.10:FF:000002">
    <property type="entry name" value="Acyl-CoA dehydrogenase FadE19"/>
    <property type="match status" value="1"/>
</dbReference>
<keyword evidence="3" id="KW-0285">Flavoprotein</keyword>
<dbReference type="PIRSF" id="PIRSF016578">
    <property type="entry name" value="HsaA"/>
    <property type="match status" value="1"/>
</dbReference>
<dbReference type="PANTHER" id="PTHR43884">
    <property type="entry name" value="ACYL-COA DEHYDROGENASE"/>
    <property type="match status" value="1"/>
</dbReference>